<evidence type="ECO:0000313" key="2">
    <source>
        <dbReference type="CGD" id="CAL0000180776"/>
    </source>
</evidence>
<reference evidence="3 4" key="2">
    <citation type="journal article" date="2007" name="Genome Biol.">
        <title>Assembly of the Candida albicans genome into sixteen supercontigs aligned on the eight chromosomes.</title>
        <authorList>
            <person name="van het Hoog M."/>
            <person name="Rast T.J."/>
            <person name="Martchenko M."/>
            <person name="Grindle S."/>
            <person name="Dignard D."/>
            <person name="Hogues H."/>
            <person name="Cuomo C."/>
            <person name="Berriman M."/>
            <person name="Scherer S."/>
            <person name="Magee B.B."/>
            <person name="Whiteway M."/>
            <person name="Chibana H."/>
            <person name="Nantel A."/>
            <person name="Magee P.T."/>
        </authorList>
    </citation>
    <scope>GENOME REANNOTATION</scope>
    <source>
        <strain evidence="4">SC5314 / ATCC MYA-2876</strain>
    </source>
</reference>
<feature type="compositionally biased region" description="Low complexity" evidence="1">
    <location>
        <begin position="26"/>
        <end position="37"/>
    </location>
</feature>
<dbReference type="STRING" id="237561.A0A1D8PNG2"/>
<dbReference type="VEuPathDB" id="FungiDB:C5_02510C_A"/>
<accession>A0A1D8PNG2</accession>
<dbReference type="RefSeq" id="XP_720571.2">
    <property type="nucleotide sequence ID" value="XM_715478.2"/>
</dbReference>
<dbReference type="CGD" id="CAL0000180776">
    <property type="gene designation" value="orf19.11739"/>
</dbReference>
<evidence type="ECO:0000313" key="3">
    <source>
        <dbReference type="EMBL" id="AOW29676.1"/>
    </source>
</evidence>
<dbReference type="Proteomes" id="UP000000559">
    <property type="component" value="Chromosome 5"/>
</dbReference>
<feature type="region of interest" description="Disordered" evidence="1">
    <location>
        <begin position="26"/>
        <end position="47"/>
    </location>
</feature>
<dbReference type="GeneID" id="3637767"/>
<organism evidence="3 4">
    <name type="scientific">Candida albicans (strain SC5314 / ATCC MYA-2876)</name>
    <name type="common">Yeast</name>
    <dbReference type="NCBI Taxonomy" id="237561"/>
    <lineage>
        <taxon>Eukaryota</taxon>
        <taxon>Fungi</taxon>
        <taxon>Dikarya</taxon>
        <taxon>Ascomycota</taxon>
        <taxon>Saccharomycotina</taxon>
        <taxon>Pichiomycetes</taxon>
        <taxon>Debaryomycetaceae</taxon>
        <taxon>Candida/Lodderomyces clade</taxon>
        <taxon>Candida</taxon>
    </lineage>
</organism>
<feature type="compositionally biased region" description="Low complexity" evidence="1">
    <location>
        <begin position="305"/>
        <end position="342"/>
    </location>
</feature>
<gene>
    <name evidence="3" type="ordered locus">CAALFM_C502510CA</name>
    <name evidence="2" type="ordered locus">orf19.11739</name>
</gene>
<feature type="region of interest" description="Disordered" evidence="1">
    <location>
        <begin position="301"/>
        <end position="373"/>
    </location>
</feature>
<name>A0A1D8PNG2_CANAL</name>
<dbReference type="eggNOG" id="KOG4574">
    <property type="taxonomic scope" value="Eukaryota"/>
</dbReference>
<evidence type="ECO:0000256" key="1">
    <source>
        <dbReference type="SAM" id="MobiDB-lite"/>
    </source>
</evidence>
<feature type="compositionally biased region" description="Basic and acidic residues" evidence="1">
    <location>
        <begin position="363"/>
        <end position="372"/>
    </location>
</feature>
<dbReference type="EMBL" id="CP017627">
    <property type="protein sequence ID" value="AOW29676.1"/>
    <property type="molecule type" value="Genomic_DNA"/>
</dbReference>
<dbReference type="KEGG" id="cal:CAALFM_C502510CA"/>
<keyword evidence="4" id="KW-1185">Reference proteome</keyword>
<sequence>MNTGSSQDSIPIDNISLGLSTSPLNTISSGGSDSTIGHLNTPPTSRARSGSLFSIWNEPSVNHNNNVSHSHEMATSTSRNRSYTTTAALPSITIDSFSESLQKSSAPRVSTSPFISVPNNDMIILDNFQTNLPRLRSQTISGTPISSQSTLPHPSESLNAPHHFPQVFETVSSNPSSASILPYNQSPQLFDDVDFTRFLITTSFDNPNLGPTKYLLFDNLPLIINAHKLFGVLSNSLNPRMGNIHGIRITTTTTSKLALVECTSIDTAMSLKASFNHLELVPGNILYVAFAKVDDVQNIGQQRVQPQHSQQLPSPAQPLPQLQQQQQQQPMPLPQLSPNHNTNHNHNHNHNHNQQPQLVQHSLPDKSEKPDPTDILSIQQNLMNSIGK</sequence>
<feature type="region of interest" description="Disordered" evidence="1">
    <location>
        <begin position="61"/>
        <end position="81"/>
    </location>
</feature>
<reference evidence="3 4" key="3">
    <citation type="journal article" date="2013" name="Genome Biol.">
        <title>Assembly of a phased diploid Candida albicans genome facilitates allele-specific measurements and provides a simple model for repeat and indel structure.</title>
        <authorList>
            <person name="Muzzey D."/>
            <person name="Schwartz K."/>
            <person name="Weissman J.S."/>
            <person name="Sherlock G."/>
        </authorList>
    </citation>
    <scope>NUCLEOTIDE SEQUENCE [LARGE SCALE GENOMIC DNA]</scope>
    <source>
        <strain evidence="4">SC5314 / ATCC MYA-2876</strain>
    </source>
</reference>
<protein>
    <submittedName>
        <fullName evidence="3">Uncharacterized protein</fullName>
    </submittedName>
</protein>
<dbReference type="OMA" id="NNDMIIL"/>
<proteinExistence type="predicted"/>
<evidence type="ECO:0000313" key="4">
    <source>
        <dbReference type="Proteomes" id="UP000000559"/>
    </source>
</evidence>
<reference evidence="3 4" key="1">
    <citation type="journal article" date="2004" name="Proc. Natl. Acad. Sci. U.S.A.">
        <title>The diploid genome sequence of Candida albicans.</title>
        <authorList>
            <person name="Jones T."/>
            <person name="Federspiel N.A."/>
            <person name="Chibana H."/>
            <person name="Dungan J."/>
            <person name="Kalman S."/>
            <person name="Magee B.B."/>
            <person name="Newport G."/>
            <person name="Thorstenson Y.R."/>
            <person name="Agabian N."/>
            <person name="Magee P.T."/>
            <person name="Davis R.W."/>
            <person name="Scherer S."/>
        </authorList>
    </citation>
    <scope>NUCLEOTIDE SEQUENCE [LARGE SCALE GENOMIC DNA]</scope>
    <source>
        <strain evidence="4">SC5314 / ATCC MYA-2876</strain>
    </source>
</reference>
<dbReference type="InParanoid" id="A0A1D8PNG2"/>
<feature type="non-terminal residue" evidence="3">
    <location>
        <position position="388"/>
    </location>
</feature>
<dbReference type="AlphaFoldDB" id="A0A1D8PNG2"/>